<feature type="region of interest" description="Disordered" evidence="2">
    <location>
        <begin position="24"/>
        <end position="81"/>
    </location>
</feature>
<dbReference type="PANTHER" id="PTHR46050">
    <property type="entry name" value="TPR REPEAT-CONTAINING THIOREDOXIN"/>
    <property type="match status" value="1"/>
</dbReference>
<dbReference type="SMART" id="SM00028">
    <property type="entry name" value="TPR"/>
    <property type="match status" value="7"/>
</dbReference>
<accession>A0AAD8LHS5</accession>
<evidence type="ECO:0000313" key="3">
    <source>
        <dbReference type="EMBL" id="KAK1441583.1"/>
    </source>
</evidence>
<dbReference type="Proteomes" id="UP001229421">
    <property type="component" value="Unassembled WGS sequence"/>
</dbReference>
<evidence type="ECO:0000256" key="2">
    <source>
        <dbReference type="SAM" id="MobiDB-lite"/>
    </source>
</evidence>
<dbReference type="SUPFAM" id="SSF48452">
    <property type="entry name" value="TPR-like"/>
    <property type="match status" value="2"/>
</dbReference>
<sequence length="550" mass="61362">MAKPPQHMAGNDTGCGFIGSIFRTKHRKPQSVPRLEASKELHTSKQPPPTTTTELVYTGFSKQATKPPPPPPTRVRKPATLNTKPVVNTLYNVSQVTNISYTKQIRKEPSFTSSELSLRISVRGTTPKSGLSSYRGASTQIPGHLGNLMKKKPDSAGKHGNIYGKSGGKPDPEVFKTIGNEKYKQGRFDEAIKLYTEAIGIDSTIACYYSNRSAALIGLGKFVDAILDCKIAIRINPAYHRAQYRLASLYIRFGDIEKALCHYKCSGEKAERHDIAKVQAIKAQLVVCLDARKTKDWKKLLKESQFAVSLGGDLSLQVYAMQAEALLNLHRHDDACSSFQSAPTIDVNIAARLFGSTITSYFLTIQAQVYLASGRFEEAVSVALRATELDQSEAVFSVARKTRALAKARSNGNKIFKESKFYEACKVYSEGLEHEPYNSILLSNRAACRYKLGQFERALEDCTVALNLRPSYAKVRLRRAQCNAKLERWEAAIQDYDVLNHETHGDVEIEREFLEARMQLEKQHMITNVKPVKLINDSKTDEFQGFLIAV</sequence>
<dbReference type="AlphaFoldDB" id="A0AAD8LHS5"/>
<dbReference type="InterPro" id="IPR019734">
    <property type="entry name" value="TPR_rpt"/>
</dbReference>
<dbReference type="InterPro" id="IPR011990">
    <property type="entry name" value="TPR-like_helical_dom_sf"/>
</dbReference>
<dbReference type="Pfam" id="PF13181">
    <property type="entry name" value="TPR_8"/>
    <property type="match status" value="2"/>
</dbReference>
<feature type="compositionally biased region" description="Polar residues" evidence="2">
    <location>
        <begin position="51"/>
        <end position="64"/>
    </location>
</feature>
<dbReference type="EMBL" id="JAUHHV010000001">
    <property type="protein sequence ID" value="KAK1441583.1"/>
    <property type="molecule type" value="Genomic_DNA"/>
</dbReference>
<dbReference type="GO" id="GO:0005737">
    <property type="term" value="C:cytoplasm"/>
    <property type="evidence" value="ECO:0007669"/>
    <property type="project" value="TreeGrafter"/>
</dbReference>
<dbReference type="Gene3D" id="1.25.40.10">
    <property type="entry name" value="Tetratricopeptide repeat domain"/>
    <property type="match status" value="1"/>
</dbReference>
<gene>
    <name evidence="3" type="ORF">QVD17_07591</name>
</gene>
<evidence type="ECO:0000256" key="1">
    <source>
        <dbReference type="PROSITE-ProRule" id="PRU00339"/>
    </source>
</evidence>
<dbReference type="Pfam" id="PF13432">
    <property type="entry name" value="TPR_16"/>
    <property type="match status" value="1"/>
</dbReference>
<feature type="repeat" description="TPR" evidence="1">
    <location>
        <begin position="172"/>
        <end position="205"/>
    </location>
</feature>
<name>A0AAD8LHS5_TARER</name>
<keyword evidence="1" id="KW-0802">TPR repeat</keyword>
<keyword evidence="4" id="KW-1185">Reference proteome</keyword>
<organism evidence="3 4">
    <name type="scientific">Tagetes erecta</name>
    <name type="common">African marigold</name>
    <dbReference type="NCBI Taxonomy" id="13708"/>
    <lineage>
        <taxon>Eukaryota</taxon>
        <taxon>Viridiplantae</taxon>
        <taxon>Streptophyta</taxon>
        <taxon>Embryophyta</taxon>
        <taxon>Tracheophyta</taxon>
        <taxon>Spermatophyta</taxon>
        <taxon>Magnoliopsida</taxon>
        <taxon>eudicotyledons</taxon>
        <taxon>Gunneridae</taxon>
        <taxon>Pentapetalae</taxon>
        <taxon>asterids</taxon>
        <taxon>campanulids</taxon>
        <taxon>Asterales</taxon>
        <taxon>Asteraceae</taxon>
        <taxon>Asteroideae</taxon>
        <taxon>Heliantheae alliance</taxon>
        <taxon>Tageteae</taxon>
        <taxon>Tagetes</taxon>
    </lineage>
</organism>
<comment type="caution">
    <text evidence="3">The sequence shown here is derived from an EMBL/GenBank/DDBJ whole genome shotgun (WGS) entry which is preliminary data.</text>
</comment>
<evidence type="ECO:0000313" key="4">
    <source>
        <dbReference type="Proteomes" id="UP001229421"/>
    </source>
</evidence>
<dbReference type="PANTHER" id="PTHR46050:SF18">
    <property type="entry name" value="TETRATRICOPEPTIDE REPEAT (TPR)-LIKE SUPERFAMILY PROTEIN"/>
    <property type="match status" value="1"/>
</dbReference>
<reference evidence="3" key="1">
    <citation type="journal article" date="2023" name="bioRxiv">
        <title>Improved chromosome-level genome assembly for marigold (Tagetes erecta).</title>
        <authorList>
            <person name="Jiang F."/>
            <person name="Yuan L."/>
            <person name="Wang S."/>
            <person name="Wang H."/>
            <person name="Xu D."/>
            <person name="Wang A."/>
            <person name="Fan W."/>
        </authorList>
    </citation>
    <scope>NUCLEOTIDE SEQUENCE</scope>
    <source>
        <strain evidence="3">WSJ</strain>
        <tissue evidence="3">Leaf</tissue>
    </source>
</reference>
<protein>
    <submittedName>
        <fullName evidence="3">Uncharacterized protein</fullName>
    </submittedName>
</protein>
<proteinExistence type="predicted"/>
<dbReference type="PROSITE" id="PS50005">
    <property type="entry name" value="TPR"/>
    <property type="match status" value="1"/>
</dbReference>
<dbReference type="InterPro" id="IPR044534">
    <property type="entry name" value="TTL1-4"/>
</dbReference>